<name>A0A5M9K1C3_MONFR</name>
<dbReference type="EMBL" id="VICG01000003">
    <property type="protein sequence ID" value="KAA8574573.1"/>
    <property type="molecule type" value="Genomic_DNA"/>
</dbReference>
<feature type="compositionally biased region" description="Polar residues" evidence="1">
    <location>
        <begin position="1"/>
        <end position="11"/>
    </location>
</feature>
<keyword evidence="3" id="KW-1185">Reference proteome</keyword>
<dbReference type="AlphaFoldDB" id="A0A5M9K1C3"/>
<dbReference type="Proteomes" id="UP000322873">
    <property type="component" value="Unassembled WGS sequence"/>
</dbReference>
<feature type="region of interest" description="Disordered" evidence="1">
    <location>
        <begin position="1"/>
        <end position="28"/>
    </location>
</feature>
<organism evidence="2 3">
    <name type="scientific">Monilinia fructicola</name>
    <name type="common">Brown rot fungus</name>
    <name type="synonym">Ciboria fructicola</name>
    <dbReference type="NCBI Taxonomy" id="38448"/>
    <lineage>
        <taxon>Eukaryota</taxon>
        <taxon>Fungi</taxon>
        <taxon>Dikarya</taxon>
        <taxon>Ascomycota</taxon>
        <taxon>Pezizomycotina</taxon>
        <taxon>Leotiomycetes</taxon>
        <taxon>Helotiales</taxon>
        <taxon>Sclerotiniaceae</taxon>
        <taxon>Monilinia</taxon>
    </lineage>
</organism>
<evidence type="ECO:0000313" key="3">
    <source>
        <dbReference type="Proteomes" id="UP000322873"/>
    </source>
</evidence>
<proteinExistence type="predicted"/>
<comment type="caution">
    <text evidence="2">The sequence shown here is derived from an EMBL/GenBank/DDBJ whole genome shotgun (WGS) entry which is preliminary data.</text>
</comment>
<protein>
    <submittedName>
        <fullName evidence="2">Uncharacterized protein</fullName>
    </submittedName>
</protein>
<gene>
    <name evidence="2" type="ORF">EYC84_006022</name>
</gene>
<accession>A0A5M9K1C3</accession>
<evidence type="ECO:0000313" key="2">
    <source>
        <dbReference type="EMBL" id="KAA8574573.1"/>
    </source>
</evidence>
<evidence type="ECO:0000256" key="1">
    <source>
        <dbReference type="SAM" id="MobiDB-lite"/>
    </source>
</evidence>
<sequence>MSSLQHTQSHSPYPVGLQHQGVPQGHMAGMPQIRVSKVNQVRVCLNRCIWEFLWARRPSSHPSWCYDGWNATWGWGPNAHALQHLNPNQQAQCSNSNSK</sequence>
<reference evidence="2 3" key="1">
    <citation type="submission" date="2019-06" db="EMBL/GenBank/DDBJ databases">
        <title>Genome Sequence of the Brown Rot Fungal Pathogen Monilinia fructicola.</title>
        <authorList>
            <person name="De Miccolis Angelini R.M."/>
            <person name="Landi L."/>
            <person name="Abate D."/>
            <person name="Pollastro S."/>
            <person name="Romanazzi G."/>
            <person name="Faretra F."/>
        </authorList>
    </citation>
    <scope>NUCLEOTIDE SEQUENCE [LARGE SCALE GENOMIC DNA]</scope>
    <source>
        <strain evidence="2 3">Mfrc123</strain>
    </source>
</reference>